<keyword evidence="9" id="KW-0732">Signal</keyword>
<feature type="chain" id="PRO_5045749372" description="histidine kinase" evidence="9">
    <location>
        <begin position="32"/>
        <end position="608"/>
    </location>
</feature>
<dbReference type="InterPro" id="IPR003594">
    <property type="entry name" value="HATPase_dom"/>
</dbReference>
<dbReference type="InterPro" id="IPR036097">
    <property type="entry name" value="HisK_dim/P_sf"/>
</dbReference>
<dbReference type="Pfam" id="PF12974">
    <property type="entry name" value="Phosphonate-bd"/>
    <property type="match status" value="1"/>
</dbReference>
<keyword evidence="12" id="KW-1185">Reference proteome</keyword>
<dbReference type="InterPro" id="IPR004358">
    <property type="entry name" value="Sig_transdc_His_kin-like_C"/>
</dbReference>
<dbReference type="GO" id="GO:0016301">
    <property type="term" value="F:kinase activity"/>
    <property type="evidence" value="ECO:0007669"/>
    <property type="project" value="UniProtKB-KW"/>
</dbReference>
<sequence>MSNGWQIQGRKISLSLWVGCVCLLLSHAVFAQAQTVNVDVGVLATRGGAEAQNRWQPTMDWLSERVPNTHFVLHPFTLQQMEQVVENQTVDFVITNPGQAVRLGRQYPLSWLATLSSANTTRKNGTTHAIGSALVVRNDSSFSTIESLSGHSLAAVDENAFGGYLTLRFEINKLGLSQSTYFSDTQFLGFPLDALIYQLRDKHIDGAIVPVCLIERMNKEGLIDASNYRVINNIAPDDFSCATSTPLYPNWSFAKTGKGDERLAKPITRALLSLPSHESAALAANSLGWTSPISQLSVDKLYQGLDMHPLQKPWWQEAVSWLKQNQQWGWMLFILVISLNGYHFLLEYRFSRSKRELENTLHSLKEKNSMLEHAQRVSIVGELGSSLAHEINQPLAAIRNYSQGGLLRLKKGLPAQELIPVLEKIEQQVIRADSIVQRLRKLINKRQIEKAECDINGIISDTLTLLEYDFQKKKIHLTRNNAVKPCLLLGDGVGIQQVLLNVLNNAADACMQREEQKGSVTHHIHIETQCDDSNIVLTIQDNGIGFEDDSELLSKAFFTTKENGLGLGLAICRDVIEAHQGQFLLEPASPQGCCVTVILPRLSTLITK</sequence>
<evidence type="ECO:0000313" key="12">
    <source>
        <dbReference type="Proteomes" id="UP001156660"/>
    </source>
</evidence>
<feature type="signal peptide" evidence="9">
    <location>
        <begin position="1"/>
        <end position="31"/>
    </location>
</feature>
<dbReference type="SUPFAM" id="SSF55874">
    <property type="entry name" value="ATPase domain of HSP90 chaperone/DNA topoisomerase II/histidine kinase"/>
    <property type="match status" value="1"/>
</dbReference>
<evidence type="ECO:0000256" key="9">
    <source>
        <dbReference type="SAM" id="SignalP"/>
    </source>
</evidence>
<evidence type="ECO:0000256" key="5">
    <source>
        <dbReference type="ARBA" id="ARBA00022741"/>
    </source>
</evidence>
<keyword evidence="6 11" id="KW-0418">Kinase</keyword>
<evidence type="ECO:0000256" key="8">
    <source>
        <dbReference type="ARBA" id="ARBA00023012"/>
    </source>
</evidence>
<proteinExistence type="predicted"/>
<dbReference type="Pfam" id="PF02518">
    <property type="entry name" value="HATPase_c"/>
    <property type="match status" value="1"/>
</dbReference>
<dbReference type="Gene3D" id="3.40.190.10">
    <property type="entry name" value="Periplasmic binding protein-like II"/>
    <property type="match status" value="2"/>
</dbReference>
<keyword evidence="8" id="KW-0902">Two-component regulatory system</keyword>
<evidence type="ECO:0000256" key="7">
    <source>
        <dbReference type="ARBA" id="ARBA00022840"/>
    </source>
</evidence>
<dbReference type="PANTHER" id="PTHR43065">
    <property type="entry name" value="SENSOR HISTIDINE KINASE"/>
    <property type="match status" value="1"/>
</dbReference>
<dbReference type="InterPro" id="IPR003661">
    <property type="entry name" value="HisK_dim/P_dom"/>
</dbReference>
<evidence type="ECO:0000256" key="1">
    <source>
        <dbReference type="ARBA" id="ARBA00000085"/>
    </source>
</evidence>
<organism evidence="11 12">
    <name type="scientific">Aliivibrio sifiae</name>
    <dbReference type="NCBI Taxonomy" id="566293"/>
    <lineage>
        <taxon>Bacteria</taxon>
        <taxon>Pseudomonadati</taxon>
        <taxon>Pseudomonadota</taxon>
        <taxon>Gammaproteobacteria</taxon>
        <taxon>Vibrionales</taxon>
        <taxon>Vibrionaceae</taxon>
        <taxon>Aliivibrio</taxon>
    </lineage>
</organism>
<dbReference type="Gene3D" id="3.30.565.10">
    <property type="entry name" value="Histidine kinase-like ATPase, C-terminal domain"/>
    <property type="match status" value="1"/>
</dbReference>
<comment type="caution">
    <text evidence="11">The sequence shown here is derived from an EMBL/GenBank/DDBJ whole genome shotgun (WGS) entry which is preliminary data.</text>
</comment>
<dbReference type="RefSeq" id="WP_245922134.1">
    <property type="nucleotide sequence ID" value="NZ_BSOU01000001.1"/>
</dbReference>
<keyword evidence="7" id="KW-0067">ATP-binding</keyword>
<dbReference type="EMBL" id="BSOU01000001">
    <property type="protein sequence ID" value="GLR73430.1"/>
    <property type="molecule type" value="Genomic_DNA"/>
</dbReference>
<dbReference type="PRINTS" id="PR00344">
    <property type="entry name" value="BCTRLSENSOR"/>
</dbReference>
<comment type="catalytic activity">
    <reaction evidence="1">
        <text>ATP + protein L-histidine = ADP + protein N-phospho-L-histidine.</text>
        <dbReference type="EC" id="2.7.13.3"/>
    </reaction>
</comment>
<evidence type="ECO:0000256" key="6">
    <source>
        <dbReference type="ARBA" id="ARBA00022777"/>
    </source>
</evidence>
<evidence type="ECO:0000256" key="3">
    <source>
        <dbReference type="ARBA" id="ARBA00022553"/>
    </source>
</evidence>
<keyword evidence="3" id="KW-0597">Phosphoprotein</keyword>
<dbReference type="SUPFAM" id="SSF47384">
    <property type="entry name" value="Homodimeric domain of signal transducing histidine kinase"/>
    <property type="match status" value="1"/>
</dbReference>
<evidence type="ECO:0000256" key="4">
    <source>
        <dbReference type="ARBA" id="ARBA00022679"/>
    </source>
</evidence>
<dbReference type="EC" id="2.7.13.3" evidence="2"/>
<name>A0ABQ6AHD4_9GAMM</name>
<dbReference type="SMART" id="SM00387">
    <property type="entry name" value="HATPase_c"/>
    <property type="match status" value="1"/>
</dbReference>
<dbReference type="InterPro" id="IPR036890">
    <property type="entry name" value="HATPase_C_sf"/>
</dbReference>
<reference evidence="12" key="1">
    <citation type="journal article" date="2019" name="Int. J. Syst. Evol. Microbiol.">
        <title>The Global Catalogue of Microorganisms (GCM) 10K type strain sequencing project: providing services to taxonomists for standard genome sequencing and annotation.</title>
        <authorList>
            <consortium name="The Broad Institute Genomics Platform"/>
            <consortium name="The Broad Institute Genome Sequencing Center for Infectious Disease"/>
            <person name="Wu L."/>
            <person name="Ma J."/>
        </authorList>
    </citation>
    <scope>NUCLEOTIDE SEQUENCE [LARGE SCALE GENOMIC DNA]</scope>
    <source>
        <strain evidence="12">NBRC 105001</strain>
    </source>
</reference>
<evidence type="ECO:0000256" key="2">
    <source>
        <dbReference type="ARBA" id="ARBA00012438"/>
    </source>
</evidence>
<keyword evidence="4" id="KW-0808">Transferase</keyword>
<keyword evidence="5" id="KW-0547">Nucleotide-binding</keyword>
<dbReference type="PANTHER" id="PTHR43065:SF10">
    <property type="entry name" value="PEROXIDE STRESS-ACTIVATED HISTIDINE KINASE MAK3"/>
    <property type="match status" value="1"/>
</dbReference>
<dbReference type="InterPro" id="IPR005467">
    <property type="entry name" value="His_kinase_dom"/>
</dbReference>
<dbReference type="Pfam" id="PF00512">
    <property type="entry name" value="HisKA"/>
    <property type="match status" value="1"/>
</dbReference>
<protein>
    <recommendedName>
        <fullName evidence="2">histidine kinase</fullName>
        <ecNumber evidence="2">2.7.13.3</ecNumber>
    </recommendedName>
</protein>
<dbReference type="Proteomes" id="UP001156660">
    <property type="component" value="Unassembled WGS sequence"/>
</dbReference>
<dbReference type="SUPFAM" id="SSF53850">
    <property type="entry name" value="Periplasmic binding protein-like II"/>
    <property type="match status" value="1"/>
</dbReference>
<dbReference type="Gene3D" id="1.10.287.130">
    <property type="match status" value="1"/>
</dbReference>
<evidence type="ECO:0000259" key="10">
    <source>
        <dbReference type="PROSITE" id="PS50109"/>
    </source>
</evidence>
<accession>A0ABQ6AHD4</accession>
<gene>
    <name evidence="11" type="ORF">GCM10007855_03030</name>
</gene>
<dbReference type="PROSITE" id="PS50109">
    <property type="entry name" value="HIS_KIN"/>
    <property type="match status" value="1"/>
</dbReference>
<dbReference type="CDD" id="cd00082">
    <property type="entry name" value="HisKA"/>
    <property type="match status" value="1"/>
</dbReference>
<feature type="domain" description="Histidine kinase" evidence="10">
    <location>
        <begin position="386"/>
        <end position="603"/>
    </location>
</feature>
<dbReference type="SMART" id="SM00388">
    <property type="entry name" value="HisKA"/>
    <property type="match status" value="1"/>
</dbReference>
<evidence type="ECO:0000313" key="11">
    <source>
        <dbReference type="EMBL" id="GLR73430.1"/>
    </source>
</evidence>